<reference evidence="1 2" key="1">
    <citation type="submission" date="2014-10" db="EMBL/GenBank/DDBJ databases">
        <title>Draft genome of the hookworm Ancylostoma caninum.</title>
        <authorList>
            <person name="Mitreva M."/>
        </authorList>
    </citation>
    <scope>NUCLEOTIDE SEQUENCE [LARGE SCALE GENOMIC DNA]</scope>
    <source>
        <strain evidence="1 2">Baltimore</strain>
    </source>
</reference>
<keyword evidence="2" id="KW-1185">Reference proteome</keyword>
<gene>
    <name evidence="1" type="ORF">ANCCAN_22813</name>
</gene>
<dbReference type="EMBL" id="JOJR01001310">
    <property type="protein sequence ID" value="RCN31399.1"/>
    <property type="molecule type" value="Genomic_DNA"/>
</dbReference>
<organism evidence="1 2">
    <name type="scientific">Ancylostoma caninum</name>
    <name type="common">Dog hookworm</name>
    <dbReference type="NCBI Taxonomy" id="29170"/>
    <lineage>
        <taxon>Eukaryota</taxon>
        <taxon>Metazoa</taxon>
        <taxon>Ecdysozoa</taxon>
        <taxon>Nematoda</taxon>
        <taxon>Chromadorea</taxon>
        <taxon>Rhabditida</taxon>
        <taxon>Rhabditina</taxon>
        <taxon>Rhabditomorpha</taxon>
        <taxon>Strongyloidea</taxon>
        <taxon>Ancylostomatidae</taxon>
        <taxon>Ancylostomatinae</taxon>
        <taxon>Ancylostoma</taxon>
    </lineage>
</organism>
<dbReference type="Proteomes" id="UP000252519">
    <property type="component" value="Unassembled WGS sequence"/>
</dbReference>
<proteinExistence type="predicted"/>
<dbReference type="AlphaFoldDB" id="A0A368FK77"/>
<evidence type="ECO:0000313" key="2">
    <source>
        <dbReference type="Proteomes" id="UP000252519"/>
    </source>
</evidence>
<comment type="caution">
    <text evidence="1">The sequence shown here is derived from an EMBL/GenBank/DDBJ whole genome shotgun (WGS) entry which is preliminary data.</text>
</comment>
<accession>A0A368FK77</accession>
<dbReference type="STRING" id="29170.A0A368FK77"/>
<evidence type="ECO:0000313" key="1">
    <source>
        <dbReference type="EMBL" id="RCN31399.1"/>
    </source>
</evidence>
<name>A0A368FK77_ANCCA</name>
<protein>
    <submittedName>
        <fullName evidence="1">Uncharacterized protein</fullName>
    </submittedName>
</protein>
<sequence>MSFNSNQLTFRFSRPLGANGARNHKLDDCQTWNVSLEDSILNHIEVGCKRGREHWYQL</sequence>